<keyword evidence="5" id="KW-1185">Reference proteome</keyword>
<evidence type="ECO:0000313" key="5">
    <source>
        <dbReference type="Proteomes" id="UP001595846"/>
    </source>
</evidence>
<dbReference type="InterPro" id="IPR008978">
    <property type="entry name" value="HSP20-like_chaperone"/>
</dbReference>
<dbReference type="SUPFAM" id="SSF49764">
    <property type="entry name" value="HSP20-like chaperones"/>
    <property type="match status" value="1"/>
</dbReference>
<evidence type="ECO:0000313" key="4">
    <source>
        <dbReference type="EMBL" id="MFC3958088.1"/>
    </source>
</evidence>
<dbReference type="Pfam" id="PF00011">
    <property type="entry name" value="HSP20"/>
    <property type="match status" value="1"/>
</dbReference>
<dbReference type="RefSeq" id="WP_256530773.1">
    <property type="nucleotide sequence ID" value="NZ_CP101824.1"/>
</dbReference>
<feature type="domain" description="SHSP" evidence="3">
    <location>
        <begin position="6"/>
        <end position="118"/>
    </location>
</feature>
<evidence type="ECO:0000256" key="2">
    <source>
        <dbReference type="RuleBase" id="RU003616"/>
    </source>
</evidence>
<sequence length="118" mass="12958">MAGIRDAVRKLPSDVYYDLLEDDEAYLLVVDLPGVSAATLDVAVDGDVLRVDAAREPIHPDDYQYVEENRPARREFTIALPDDADDERVDTEIDRGVLTVTIGTVDATEIDVVDEGAP</sequence>
<reference evidence="4 5" key="1">
    <citation type="journal article" date="2019" name="Int. J. Syst. Evol. Microbiol.">
        <title>The Global Catalogue of Microorganisms (GCM) 10K type strain sequencing project: providing services to taxonomists for standard genome sequencing and annotation.</title>
        <authorList>
            <consortium name="The Broad Institute Genomics Platform"/>
            <consortium name="The Broad Institute Genome Sequencing Center for Infectious Disease"/>
            <person name="Wu L."/>
            <person name="Ma J."/>
        </authorList>
    </citation>
    <scope>NUCLEOTIDE SEQUENCE [LARGE SCALE GENOMIC DNA]</scope>
    <source>
        <strain evidence="4 5">IBRC-M 10256</strain>
    </source>
</reference>
<comment type="caution">
    <text evidence="4">The sequence shown here is derived from an EMBL/GenBank/DDBJ whole genome shotgun (WGS) entry which is preliminary data.</text>
</comment>
<accession>A0ABD5NN40</accession>
<dbReference type="PANTHER" id="PTHR11527">
    <property type="entry name" value="HEAT-SHOCK PROTEIN 20 FAMILY MEMBER"/>
    <property type="match status" value="1"/>
</dbReference>
<dbReference type="InterPro" id="IPR002068">
    <property type="entry name" value="A-crystallin/Hsp20_dom"/>
</dbReference>
<name>A0ABD5NN40_9EURY</name>
<protein>
    <submittedName>
        <fullName evidence="4">Hsp20/alpha crystallin family protein</fullName>
    </submittedName>
</protein>
<proteinExistence type="inferred from homology"/>
<dbReference type="PROSITE" id="PS01031">
    <property type="entry name" value="SHSP"/>
    <property type="match status" value="1"/>
</dbReference>
<gene>
    <name evidence="4" type="ORF">ACFOUR_06845</name>
</gene>
<evidence type="ECO:0000256" key="1">
    <source>
        <dbReference type="PROSITE-ProRule" id="PRU00285"/>
    </source>
</evidence>
<dbReference type="AlphaFoldDB" id="A0ABD5NN40"/>
<dbReference type="GeneID" id="73903472"/>
<dbReference type="CDD" id="cd06464">
    <property type="entry name" value="ACD_sHsps-like"/>
    <property type="match status" value="1"/>
</dbReference>
<organism evidence="4 5">
    <name type="scientific">Halovivax cerinus</name>
    <dbReference type="NCBI Taxonomy" id="1487865"/>
    <lineage>
        <taxon>Archaea</taxon>
        <taxon>Methanobacteriati</taxon>
        <taxon>Methanobacteriota</taxon>
        <taxon>Stenosarchaea group</taxon>
        <taxon>Halobacteria</taxon>
        <taxon>Halobacteriales</taxon>
        <taxon>Natrialbaceae</taxon>
        <taxon>Halovivax</taxon>
    </lineage>
</organism>
<evidence type="ECO:0000259" key="3">
    <source>
        <dbReference type="PROSITE" id="PS01031"/>
    </source>
</evidence>
<dbReference type="Gene3D" id="2.60.40.790">
    <property type="match status" value="1"/>
</dbReference>
<dbReference type="InterPro" id="IPR031107">
    <property type="entry name" value="Small_HSP"/>
</dbReference>
<dbReference type="EMBL" id="JBHSAQ010000002">
    <property type="protein sequence ID" value="MFC3958088.1"/>
    <property type="molecule type" value="Genomic_DNA"/>
</dbReference>
<dbReference type="Proteomes" id="UP001595846">
    <property type="component" value="Unassembled WGS sequence"/>
</dbReference>
<comment type="similarity">
    <text evidence="1 2">Belongs to the small heat shock protein (HSP20) family.</text>
</comment>